<comment type="caution">
    <text evidence="4">The sequence shown here is derived from an EMBL/GenBank/DDBJ whole genome shotgun (WGS) entry which is preliminary data.</text>
</comment>
<evidence type="ECO:0000313" key="5">
    <source>
        <dbReference type="Proteomes" id="UP000824782"/>
    </source>
</evidence>
<feature type="compositionally biased region" description="Polar residues" evidence="2">
    <location>
        <begin position="360"/>
        <end position="376"/>
    </location>
</feature>
<proteinExistence type="predicted"/>
<evidence type="ECO:0000256" key="2">
    <source>
        <dbReference type="SAM" id="MobiDB-lite"/>
    </source>
</evidence>
<feature type="region of interest" description="Disordered" evidence="2">
    <location>
        <begin position="345"/>
        <end position="380"/>
    </location>
</feature>
<organism evidence="4 5">
    <name type="scientific">Engystomops pustulosus</name>
    <name type="common">Tungara frog</name>
    <name type="synonym">Physalaemus pustulosus</name>
    <dbReference type="NCBI Taxonomy" id="76066"/>
    <lineage>
        <taxon>Eukaryota</taxon>
        <taxon>Metazoa</taxon>
        <taxon>Chordata</taxon>
        <taxon>Craniata</taxon>
        <taxon>Vertebrata</taxon>
        <taxon>Euteleostomi</taxon>
        <taxon>Amphibia</taxon>
        <taxon>Batrachia</taxon>
        <taxon>Anura</taxon>
        <taxon>Neobatrachia</taxon>
        <taxon>Hyloidea</taxon>
        <taxon>Leptodactylidae</taxon>
        <taxon>Leiuperinae</taxon>
        <taxon>Engystomops</taxon>
    </lineage>
</organism>
<evidence type="ECO:0000259" key="3">
    <source>
        <dbReference type="Pfam" id="PF15739"/>
    </source>
</evidence>
<dbReference type="AlphaFoldDB" id="A0AAV7CDI9"/>
<name>A0AAV7CDI9_ENGPU</name>
<evidence type="ECO:0000313" key="4">
    <source>
        <dbReference type="EMBL" id="KAG8583107.1"/>
    </source>
</evidence>
<evidence type="ECO:0000256" key="1">
    <source>
        <dbReference type="ARBA" id="ARBA00023054"/>
    </source>
</evidence>
<dbReference type="EMBL" id="WNYA01000003">
    <property type="protein sequence ID" value="KAG8583107.1"/>
    <property type="molecule type" value="Genomic_DNA"/>
</dbReference>
<protein>
    <recommendedName>
        <fullName evidence="3">Translin-associated factor X-interacting protein 1 N-terminal domain-containing protein</fullName>
    </recommendedName>
</protein>
<accession>A0AAV7CDI9</accession>
<dbReference type="InterPro" id="IPR032755">
    <property type="entry name" value="TSNAXIP1_N"/>
</dbReference>
<reference evidence="4" key="1">
    <citation type="thesis" date="2020" institute="ProQuest LLC" country="789 East Eisenhower Parkway, Ann Arbor, MI, USA">
        <title>Comparative Genomics and Chromosome Evolution.</title>
        <authorList>
            <person name="Mudd A.B."/>
        </authorList>
    </citation>
    <scope>NUCLEOTIDE SEQUENCE</scope>
    <source>
        <strain evidence="4">237g6f4</strain>
        <tissue evidence="4">Blood</tissue>
    </source>
</reference>
<keyword evidence="1" id="KW-0175">Coiled coil</keyword>
<dbReference type="PANTHER" id="PTHR34916">
    <property type="entry name" value="GI:13385330"/>
    <property type="match status" value="1"/>
</dbReference>
<feature type="domain" description="Translin-associated factor X-interacting protein 1 N-terminal" evidence="3">
    <location>
        <begin position="212"/>
        <end position="322"/>
    </location>
</feature>
<feature type="compositionally biased region" description="Basic and acidic residues" evidence="2">
    <location>
        <begin position="345"/>
        <end position="359"/>
    </location>
</feature>
<dbReference type="EMBL" id="WNYA01000003">
    <property type="protein sequence ID" value="KAG8583108.1"/>
    <property type="molecule type" value="Genomic_DNA"/>
</dbReference>
<dbReference type="PANTHER" id="PTHR34916:SF1">
    <property type="entry name" value="GI:13385330"/>
    <property type="match status" value="1"/>
</dbReference>
<gene>
    <name evidence="4" type="ORF">GDO81_008277</name>
</gene>
<sequence length="484" mass="55430">MLNTKQQAQIIPLDVLLDGVERANKKDSWDYTGGHLNHNHLCKPTIVERKSFWRSGKIPNQQYEKVKKMNDSFVNFTLNTSLVNEDPTVKSMCASSAALKQTGPFTPINTPFASSVLDTRSQTTFQESPEHKENGESPSKSKLVELPEIKLLKGERSHISQNPKKEYRFVPAYFTGLTKSDQFNMFLQFDRDILQKQDISKDFCNNLTECYEKKLTKELLKIANIRPPHFARLQIFSETFQNICSDSSIFGNILSKIKAAYDSYVDFLLDTQFSPQHEILMSEIAGMKKRPVKTEDVEEVMQNVRELENKAYVALEHNDQLRNYLKTELSKASISETLCHEAQVHSREADSASEQHHGSETNSICEQHYSSESDSASEQHHLSEAQIFVAKRSEVLETLKEVNALEKNIKKNLTHAINAEATEEYIKDIQTETMKLKSSNDFLLRATRDVDTEIKRVLLRQKFTLDKQAEINILIESFVKPSDL</sequence>
<keyword evidence="5" id="KW-1185">Reference proteome</keyword>
<dbReference type="Pfam" id="PF15739">
    <property type="entry name" value="TSNAXIP1_N"/>
    <property type="match status" value="1"/>
</dbReference>
<dbReference type="Proteomes" id="UP000824782">
    <property type="component" value="Unassembled WGS sequence"/>
</dbReference>